<organism evidence="2">
    <name type="scientific">Anguilla anguilla</name>
    <name type="common">European freshwater eel</name>
    <name type="synonym">Muraena anguilla</name>
    <dbReference type="NCBI Taxonomy" id="7936"/>
    <lineage>
        <taxon>Eukaryota</taxon>
        <taxon>Metazoa</taxon>
        <taxon>Chordata</taxon>
        <taxon>Craniata</taxon>
        <taxon>Vertebrata</taxon>
        <taxon>Euteleostomi</taxon>
        <taxon>Actinopterygii</taxon>
        <taxon>Neopterygii</taxon>
        <taxon>Teleostei</taxon>
        <taxon>Anguilliformes</taxon>
        <taxon>Anguillidae</taxon>
        <taxon>Anguilla</taxon>
    </lineage>
</organism>
<evidence type="ECO:0000256" key="1">
    <source>
        <dbReference type="SAM" id="Phobius"/>
    </source>
</evidence>
<accession>A0A0E9RRC3</accession>
<feature type="transmembrane region" description="Helical" evidence="1">
    <location>
        <begin position="29"/>
        <end position="47"/>
    </location>
</feature>
<proteinExistence type="predicted"/>
<reference evidence="2" key="2">
    <citation type="journal article" date="2015" name="Fish Shellfish Immunol.">
        <title>Early steps in the European eel (Anguilla anguilla)-Vibrio vulnificus interaction in the gills: Role of the RtxA13 toxin.</title>
        <authorList>
            <person name="Callol A."/>
            <person name="Pajuelo D."/>
            <person name="Ebbesson L."/>
            <person name="Teles M."/>
            <person name="MacKenzie S."/>
            <person name="Amaro C."/>
        </authorList>
    </citation>
    <scope>NUCLEOTIDE SEQUENCE</scope>
</reference>
<dbReference type="AlphaFoldDB" id="A0A0E9RRC3"/>
<keyword evidence="1" id="KW-1133">Transmembrane helix</keyword>
<keyword evidence="1" id="KW-0812">Transmembrane</keyword>
<reference evidence="2" key="1">
    <citation type="submission" date="2014-11" db="EMBL/GenBank/DDBJ databases">
        <authorList>
            <person name="Amaro Gonzalez C."/>
        </authorList>
    </citation>
    <scope>NUCLEOTIDE SEQUENCE</scope>
</reference>
<name>A0A0E9RRC3_ANGAN</name>
<evidence type="ECO:0000313" key="2">
    <source>
        <dbReference type="EMBL" id="JAH31704.1"/>
    </source>
</evidence>
<sequence length="49" mass="5900">MCQADKSPRNKYNDHLNCLWCISILYNSSLFQDLFLFIFFLLLSLFLHL</sequence>
<dbReference type="EMBL" id="GBXM01076873">
    <property type="protein sequence ID" value="JAH31704.1"/>
    <property type="molecule type" value="Transcribed_RNA"/>
</dbReference>
<keyword evidence="1" id="KW-0472">Membrane</keyword>
<protein>
    <submittedName>
        <fullName evidence="2">Uncharacterized protein</fullName>
    </submittedName>
</protein>